<dbReference type="OrthoDB" id="5184443at2"/>
<feature type="compositionally biased region" description="Low complexity" evidence="1">
    <location>
        <begin position="178"/>
        <end position="197"/>
    </location>
</feature>
<gene>
    <name evidence="2" type="ORF">CLV89_10751</name>
</gene>
<accession>A0A2T1AF30</accession>
<proteinExistence type="predicted"/>
<dbReference type="RefSeq" id="WP_106163987.1">
    <property type="nucleotide sequence ID" value="NZ_PVUF01000007.1"/>
</dbReference>
<feature type="region of interest" description="Disordered" evidence="1">
    <location>
        <begin position="135"/>
        <end position="197"/>
    </location>
</feature>
<dbReference type="Proteomes" id="UP000237718">
    <property type="component" value="Unassembled WGS sequence"/>
</dbReference>
<reference evidence="2 3" key="1">
    <citation type="submission" date="2018-03" db="EMBL/GenBank/DDBJ databases">
        <title>Genomic Encyclopedia of Archaeal and Bacterial Type Strains, Phase II (KMG-II): from individual species to whole genera.</title>
        <authorList>
            <person name="Goeker M."/>
        </authorList>
    </citation>
    <scope>NUCLEOTIDE SEQUENCE [LARGE SCALE GENOMIC DNA]</scope>
    <source>
        <strain evidence="2 3">DSM 25328</strain>
    </source>
</reference>
<dbReference type="EMBL" id="PVUF01000007">
    <property type="protein sequence ID" value="PRZ47204.1"/>
    <property type="molecule type" value="Genomic_DNA"/>
</dbReference>
<name>A0A2T1AF30_TRISK</name>
<comment type="caution">
    <text evidence="2">The sequence shown here is derived from an EMBL/GenBank/DDBJ whole genome shotgun (WGS) entry which is preliminary data.</text>
</comment>
<organism evidence="2 3">
    <name type="scientific">Tritonibacter scottomollicae</name>
    <name type="common">Epibacterium scottomollicae</name>
    <dbReference type="NCBI Taxonomy" id="483013"/>
    <lineage>
        <taxon>Bacteria</taxon>
        <taxon>Pseudomonadati</taxon>
        <taxon>Pseudomonadota</taxon>
        <taxon>Alphaproteobacteria</taxon>
        <taxon>Rhodobacterales</taxon>
        <taxon>Paracoccaceae</taxon>
        <taxon>Tritonibacter</taxon>
    </lineage>
</organism>
<sequence length="213" mass="24150">MQYYQVFISAEQTAQAYRILDALIDKQLVFGGPIVGGPAKFLWNFKDSDVPESMRKPKLLTLEQDYNYIISYTREDLKEELIEVAEAASLEEVCMISFLPMETNRSLRLLLDASFEGKGELAAPEPVDAHLRAQRADPVADQELQRRDRHPHLTRPPAEPPPPGRLPSGGATPAGKQRLPSLSVLPRRLSDSPRPLMPRLVYLCPHRNRKDWQ</sequence>
<protein>
    <submittedName>
        <fullName evidence="2">Uncharacterized protein</fullName>
    </submittedName>
</protein>
<dbReference type="AlphaFoldDB" id="A0A2T1AF30"/>
<evidence type="ECO:0000313" key="3">
    <source>
        <dbReference type="Proteomes" id="UP000237718"/>
    </source>
</evidence>
<evidence type="ECO:0000256" key="1">
    <source>
        <dbReference type="SAM" id="MobiDB-lite"/>
    </source>
</evidence>
<evidence type="ECO:0000313" key="2">
    <source>
        <dbReference type="EMBL" id="PRZ47204.1"/>
    </source>
</evidence>